<protein>
    <submittedName>
        <fullName evidence="2">FRG domain-containing protein</fullName>
    </submittedName>
</protein>
<accession>A0A6I2UGE9</accession>
<dbReference type="SMART" id="SM00901">
    <property type="entry name" value="FRG"/>
    <property type="match status" value="1"/>
</dbReference>
<dbReference type="GeneID" id="96779769"/>
<evidence type="ECO:0000313" key="2">
    <source>
        <dbReference type="EMBL" id="MSU09817.1"/>
    </source>
</evidence>
<dbReference type="AlphaFoldDB" id="A0A6I2UGE9"/>
<dbReference type="EMBL" id="VUNR01000035">
    <property type="protein sequence ID" value="MSU09817.1"/>
    <property type="molecule type" value="Genomic_DNA"/>
</dbReference>
<evidence type="ECO:0000313" key="3">
    <source>
        <dbReference type="Proteomes" id="UP000433181"/>
    </source>
</evidence>
<sequence>MNKIKATVSTFTEYWNAIYELSIQAKRKNLVLLYRGHGDRRYKCQPGIFRESNKNLDEQYQYNKIIQDYPEEFSKHAHLSNLVKMQHYGVETRLLDFTINPLVALYFAVEAQPEKDGEVIVILEERQKILTHYSDRALMLSCLPPLPSKVKSEIRQFCHIHTNVITDGCLARNNSDAMKKLLHEIRGEYPSFETAIVGQDLLDCFFVFANKDNERMKKQHGLFAIFGLNEEENVEKLERNAIRIVIPQNCKKRLLGELSLMQINSEYIYPGLERKAMLNINKRANWIAVDI</sequence>
<comment type="caution">
    <text evidence="2">The sequence shown here is derived from an EMBL/GenBank/DDBJ whole genome shotgun (WGS) entry which is preliminary data.</text>
</comment>
<organism evidence="2 3">
    <name type="scientific">Anaerovibrio slackiae</name>
    <dbReference type="NCBI Taxonomy" id="2652309"/>
    <lineage>
        <taxon>Bacteria</taxon>
        <taxon>Bacillati</taxon>
        <taxon>Bacillota</taxon>
        <taxon>Negativicutes</taxon>
        <taxon>Selenomonadales</taxon>
        <taxon>Selenomonadaceae</taxon>
        <taxon>Anaerovibrio</taxon>
    </lineage>
</organism>
<proteinExistence type="predicted"/>
<keyword evidence="3" id="KW-1185">Reference proteome</keyword>
<gene>
    <name evidence="2" type="ORF">FYJ84_12630</name>
</gene>
<dbReference type="Pfam" id="PF08867">
    <property type="entry name" value="FRG"/>
    <property type="match status" value="1"/>
</dbReference>
<feature type="domain" description="FRG" evidence="1">
    <location>
        <begin position="28"/>
        <end position="120"/>
    </location>
</feature>
<evidence type="ECO:0000259" key="1">
    <source>
        <dbReference type="SMART" id="SM00901"/>
    </source>
</evidence>
<reference evidence="2 3" key="1">
    <citation type="submission" date="2019-08" db="EMBL/GenBank/DDBJ databases">
        <title>In-depth cultivation of the pig gut microbiome towards novel bacterial diversity and tailored functional studies.</title>
        <authorList>
            <person name="Wylensek D."/>
            <person name="Hitch T.C.A."/>
            <person name="Clavel T."/>
        </authorList>
    </citation>
    <scope>NUCLEOTIDE SEQUENCE [LARGE SCALE GENOMIC DNA]</scope>
    <source>
        <strain evidence="2 3">WCA-693-APC-5D-A</strain>
    </source>
</reference>
<dbReference type="RefSeq" id="WP_154407978.1">
    <property type="nucleotide sequence ID" value="NZ_VUNR01000035.1"/>
</dbReference>
<dbReference type="Proteomes" id="UP000433181">
    <property type="component" value="Unassembled WGS sequence"/>
</dbReference>
<dbReference type="InterPro" id="IPR014966">
    <property type="entry name" value="FRG-dom"/>
</dbReference>
<name>A0A6I2UGE9_9FIRM</name>